<dbReference type="InterPro" id="IPR001173">
    <property type="entry name" value="Glyco_trans_2-like"/>
</dbReference>
<keyword evidence="4" id="KW-1133">Transmembrane helix</keyword>
<reference evidence="6 7" key="1">
    <citation type="submission" date="2016-10" db="EMBL/GenBank/DDBJ databases">
        <title>Comparative genomics between deep and shallow subseafloor isolates.</title>
        <authorList>
            <person name="Ishii S."/>
            <person name="Miller J.R."/>
            <person name="Sutton G."/>
            <person name="Suzuki S."/>
            <person name="Methe B."/>
            <person name="Inagaki F."/>
            <person name="Imachi H."/>
        </authorList>
    </citation>
    <scope>NUCLEOTIDE SEQUENCE [LARGE SCALE GENOMIC DNA]</scope>
    <source>
        <strain evidence="6 7">A8p</strain>
    </source>
</reference>
<evidence type="ECO:0000259" key="5">
    <source>
        <dbReference type="Pfam" id="PF00535"/>
    </source>
</evidence>
<sequence>MNPEITIIILNWNGWEDTIECLESLYQINYHNYEVIVVDNDSKDDSIEEIKKFCSNSNNTLKSERNIDIKMFEYEEKDFHHVNPYLESEKTIRNLILLKNSKNYGYAKGNNIGIRFALRVFNPDFILLLNNDTIADENFLNELTKAAENQERVGIYSPKLLNAYDHKIIDSTGHIISWGRIIDRGHGKIDKHQFDKKINIMGAKGAGAFYKREMLESIGLLRESYITSYEDAELSWRASKNSWKAVYVPKSIIYHKGWRSIKKDNSKWFYFWGLSLKNTTSTVKEYGTFYQKTIFSVFLIYFMIGSFLLRITRIRNSGVNYAHLLKELYK</sequence>
<dbReference type="Gene3D" id="3.90.550.10">
    <property type="entry name" value="Spore Coat Polysaccharide Biosynthesis Protein SpsA, Chain A"/>
    <property type="match status" value="1"/>
</dbReference>
<dbReference type="SUPFAM" id="SSF53448">
    <property type="entry name" value="Nucleotide-diphospho-sugar transferases"/>
    <property type="match status" value="1"/>
</dbReference>
<gene>
    <name evidence="6" type="ORF">BK009_05145</name>
</gene>
<evidence type="ECO:0000256" key="1">
    <source>
        <dbReference type="ARBA" id="ARBA00006739"/>
    </source>
</evidence>
<dbReference type="CDD" id="cd04186">
    <property type="entry name" value="GT_2_like_c"/>
    <property type="match status" value="1"/>
</dbReference>
<keyword evidence="3" id="KW-0808">Transferase</keyword>
<keyword evidence="7" id="KW-1185">Reference proteome</keyword>
<dbReference type="Pfam" id="PF00535">
    <property type="entry name" value="Glycos_transf_2"/>
    <property type="match status" value="1"/>
</dbReference>
<organism evidence="6 7">
    <name type="scientific">Methanobacterium subterraneum</name>
    <dbReference type="NCBI Taxonomy" id="59277"/>
    <lineage>
        <taxon>Archaea</taxon>
        <taxon>Methanobacteriati</taxon>
        <taxon>Methanobacteriota</taxon>
        <taxon>Methanomada group</taxon>
        <taxon>Methanobacteria</taxon>
        <taxon>Methanobacteriales</taxon>
        <taxon>Methanobacteriaceae</taxon>
        <taxon>Methanobacterium</taxon>
    </lineage>
</organism>
<dbReference type="RefSeq" id="WP_100909186.1">
    <property type="nucleotide sequence ID" value="NZ_CP017768.1"/>
</dbReference>
<dbReference type="EMBL" id="CP017768">
    <property type="protein sequence ID" value="AUB60121.1"/>
    <property type="molecule type" value="Genomic_DNA"/>
</dbReference>
<proteinExistence type="inferred from homology"/>
<feature type="transmembrane region" description="Helical" evidence="4">
    <location>
        <begin position="289"/>
        <end position="309"/>
    </location>
</feature>
<dbReference type="AlphaFoldDB" id="A0A2H4VPU3"/>
<evidence type="ECO:0000256" key="4">
    <source>
        <dbReference type="SAM" id="Phobius"/>
    </source>
</evidence>
<evidence type="ECO:0000256" key="3">
    <source>
        <dbReference type="ARBA" id="ARBA00022679"/>
    </source>
</evidence>
<dbReference type="GO" id="GO:0016757">
    <property type="term" value="F:glycosyltransferase activity"/>
    <property type="evidence" value="ECO:0007669"/>
    <property type="project" value="UniProtKB-KW"/>
</dbReference>
<keyword evidence="2" id="KW-0328">Glycosyltransferase</keyword>
<dbReference type="KEGG" id="msub:BK009_05145"/>
<name>A0A2H4VPU3_9EURY</name>
<evidence type="ECO:0000313" key="7">
    <source>
        <dbReference type="Proteomes" id="UP000232631"/>
    </source>
</evidence>
<dbReference type="InterPro" id="IPR029044">
    <property type="entry name" value="Nucleotide-diphossugar_trans"/>
</dbReference>
<accession>A0A2H4VPU3</accession>
<comment type="similarity">
    <text evidence="1">Belongs to the glycosyltransferase 2 family.</text>
</comment>
<evidence type="ECO:0000256" key="2">
    <source>
        <dbReference type="ARBA" id="ARBA00022676"/>
    </source>
</evidence>
<dbReference type="GeneID" id="35125853"/>
<protein>
    <recommendedName>
        <fullName evidence="5">Glycosyltransferase 2-like domain-containing protein</fullName>
    </recommendedName>
</protein>
<evidence type="ECO:0000313" key="6">
    <source>
        <dbReference type="EMBL" id="AUB60121.1"/>
    </source>
</evidence>
<feature type="domain" description="Glycosyltransferase 2-like" evidence="5">
    <location>
        <begin position="6"/>
        <end position="56"/>
    </location>
</feature>
<keyword evidence="4" id="KW-0472">Membrane</keyword>
<dbReference type="Pfam" id="PF13641">
    <property type="entry name" value="Glyco_tranf_2_3"/>
    <property type="match status" value="1"/>
</dbReference>
<dbReference type="PANTHER" id="PTHR43179">
    <property type="entry name" value="RHAMNOSYLTRANSFERASE WBBL"/>
    <property type="match status" value="1"/>
</dbReference>
<dbReference type="Proteomes" id="UP000232631">
    <property type="component" value="Chromosome"/>
</dbReference>
<dbReference type="PANTHER" id="PTHR43179:SF12">
    <property type="entry name" value="GALACTOFURANOSYLTRANSFERASE GLFT2"/>
    <property type="match status" value="1"/>
</dbReference>
<keyword evidence="4" id="KW-0812">Transmembrane</keyword>